<name>A0A6J2KB41_BOMMA</name>
<comment type="subcellular location">
    <subcellularLocation>
        <location evidence="1">Secreted</location>
    </subcellularLocation>
</comment>
<dbReference type="InterPro" id="IPR031420">
    <property type="entry name" value="UPF0669"/>
</dbReference>
<dbReference type="Pfam" id="PF17065">
    <property type="entry name" value="UPF0669"/>
    <property type="match status" value="1"/>
</dbReference>
<keyword evidence="4 6" id="KW-0732">Signal</keyword>
<accession>A0A6J2KB41</accession>
<dbReference type="KEGG" id="bman:114248469"/>
<gene>
    <name evidence="8" type="primary">LOC114248469</name>
</gene>
<dbReference type="GeneID" id="114248469"/>
<evidence type="ECO:0000256" key="5">
    <source>
        <dbReference type="ARBA" id="ARBA00023180"/>
    </source>
</evidence>
<evidence type="ECO:0000313" key="8">
    <source>
        <dbReference type="RefSeq" id="XP_028037519.1"/>
    </source>
</evidence>
<evidence type="ECO:0000256" key="4">
    <source>
        <dbReference type="ARBA" id="ARBA00022729"/>
    </source>
</evidence>
<comment type="similarity">
    <text evidence="2">Belongs to the UPF0669 family.</text>
</comment>
<keyword evidence="3" id="KW-0964">Secreted</keyword>
<keyword evidence="5" id="KW-0325">Glycoprotein</keyword>
<proteinExistence type="inferred from homology"/>
<evidence type="ECO:0000256" key="2">
    <source>
        <dbReference type="ARBA" id="ARBA00008960"/>
    </source>
</evidence>
<protein>
    <submittedName>
        <fullName evidence="8">UPF0669 protein C6orf120 homolog isoform X1</fullName>
    </submittedName>
</protein>
<organism evidence="7 8">
    <name type="scientific">Bombyx mandarina</name>
    <name type="common">Wild silk moth</name>
    <name type="synonym">Wild silkworm</name>
    <dbReference type="NCBI Taxonomy" id="7092"/>
    <lineage>
        <taxon>Eukaryota</taxon>
        <taxon>Metazoa</taxon>
        <taxon>Ecdysozoa</taxon>
        <taxon>Arthropoda</taxon>
        <taxon>Hexapoda</taxon>
        <taxon>Insecta</taxon>
        <taxon>Pterygota</taxon>
        <taxon>Neoptera</taxon>
        <taxon>Endopterygota</taxon>
        <taxon>Lepidoptera</taxon>
        <taxon>Glossata</taxon>
        <taxon>Ditrysia</taxon>
        <taxon>Bombycoidea</taxon>
        <taxon>Bombycidae</taxon>
        <taxon>Bombycinae</taxon>
        <taxon>Bombyx</taxon>
    </lineage>
</organism>
<dbReference type="Proteomes" id="UP000504629">
    <property type="component" value="Unplaced"/>
</dbReference>
<dbReference type="RefSeq" id="XP_028037519.1">
    <property type="nucleotide sequence ID" value="XM_028181718.1"/>
</dbReference>
<evidence type="ECO:0000256" key="1">
    <source>
        <dbReference type="ARBA" id="ARBA00004613"/>
    </source>
</evidence>
<evidence type="ECO:0000256" key="6">
    <source>
        <dbReference type="SAM" id="SignalP"/>
    </source>
</evidence>
<keyword evidence="7" id="KW-1185">Reference proteome</keyword>
<dbReference type="GO" id="GO:0005576">
    <property type="term" value="C:extracellular region"/>
    <property type="evidence" value="ECO:0007669"/>
    <property type="project" value="UniProtKB-SubCell"/>
</dbReference>
<dbReference type="PANTHER" id="PTHR31703:SF2">
    <property type="entry name" value="UPF0669 PROTEIN C6ORF120"/>
    <property type="match status" value="1"/>
</dbReference>
<dbReference type="OrthoDB" id="10046613at2759"/>
<dbReference type="PANTHER" id="PTHR31703">
    <property type="entry name" value="UPF0669 PROTEIN C6ORF120"/>
    <property type="match status" value="1"/>
</dbReference>
<evidence type="ECO:0000313" key="7">
    <source>
        <dbReference type="Proteomes" id="UP000504629"/>
    </source>
</evidence>
<feature type="chain" id="PRO_5026666690" evidence="6">
    <location>
        <begin position="20"/>
        <end position="198"/>
    </location>
</feature>
<sequence>MRRKFIIILLGIICASTLSSLFSALPERQPNKLLLNVASGIVGAGNFTYWHLGYTGPLSIELRSLSGDADLYVAYHMRPGYEVFENEYSSTTCGLDVVYIPDDYLRPIGVGIFGHWAYEQSEYKIRVYQDNTPVIYPRVMAGEETSYKPNEYPGTVNCLFCSQPISPALFQKATLNAKGGTMIGKLKMKTNLDSSFHS</sequence>
<dbReference type="AlphaFoldDB" id="A0A6J2KB41"/>
<reference evidence="8" key="1">
    <citation type="submission" date="2025-08" db="UniProtKB">
        <authorList>
            <consortium name="RefSeq"/>
        </authorList>
    </citation>
    <scope>IDENTIFICATION</scope>
    <source>
        <tissue evidence="8">Silk gland</tissue>
    </source>
</reference>
<feature type="signal peptide" evidence="6">
    <location>
        <begin position="1"/>
        <end position="19"/>
    </location>
</feature>
<evidence type="ECO:0000256" key="3">
    <source>
        <dbReference type="ARBA" id="ARBA00022525"/>
    </source>
</evidence>